<sequence>MTSAGTLLSDLDGRAPSGGRENDDDLVSKILNDMNSTGSPQQGGGLPPPQLSSYKVQQPSANAMYQTSADPAVPTAHMIGREHPNPADFTQMMMQQQQGAPYMQQQYQQPQPTRVAEQAPSKGFSWQSTIFQELRQPILVAIIVFILSLPAVNILFHHYAPVLLRSGGDLNNIGLLARALIAGGVYWVFQRVIAPLMG</sequence>
<keyword evidence="2" id="KW-0812">Transmembrane</keyword>
<reference evidence="3" key="1">
    <citation type="journal article" date="2020" name="Nature">
        <title>Giant virus diversity and host interactions through global metagenomics.</title>
        <authorList>
            <person name="Schulz F."/>
            <person name="Roux S."/>
            <person name="Paez-Espino D."/>
            <person name="Jungbluth S."/>
            <person name="Walsh D.A."/>
            <person name="Denef V.J."/>
            <person name="McMahon K.D."/>
            <person name="Konstantinidis K.T."/>
            <person name="Eloe-Fadrosh E.A."/>
            <person name="Kyrpides N.C."/>
            <person name="Woyke T."/>
        </authorList>
    </citation>
    <scope>NUCLEOTIDE SEQUENCE</scope>
    <source>
        <strain evidence="3">GVMAG-M-3300023184-62</strain>
    </source>
</reference>
<proteinExistence type="predicted"/>
<keyword evidence="2" id="KW-1133">Transmembrane helix</keyword>
<evidence type="ECO:0000256" key="1">
    <source>
        <dbReference type="SAM" id="MobiDB-lite"/>
    </source>
</evidence>
<feature type="transmembrane region" description="Helical" evidence="2">
    <location>
        <begin position="138"/>
        <end position="160"/>
    </location>
</feature>
<protein>
    <submittedName>
        <fullName evidence="3">Uncharacterized protein</fullName>
    </submittedName>
</protein>
<evidence type="ECO:0000313" key="3">
    <source>
        <dbReference type="EMBL" id="QHT89873.1"/>
    </source>
</evidence>
<dbReference type="EMBL" id="MN740152">
    <property type="protein sequence ID" value="QHT89873.1"/>
    <property type="molecule type" value="Genomic_DNA"/>
</dbReference>
<organism evidence="3">
    <name type="scientific">viral metagenome</name>
    <dbReference type="NCBI Taxonomy" id="1070528"/>
    <lineage>
        <taxon>unclassified sequences</taxon>
        <taxon>metagenomes</taxon>
        <taxon>organismal metagenomes</taxon>
    </lineage>
</organism>
<keyword evidence="2" id="KW-0472">Membrane</keyword>
<name>A0A6C0IED6_9ZZZZ</name>
<accession>A0A6C0IED6</accession>
<evidence type="ECO:0000256" key="2">
    <source>
        <dbReference type="SAM" id="Phobius"/>
    </source>
</evidence>
<dbReference type="AlphaFoldDB" id="A0A6C0IED6"/>
<feature type="region of interest" description="Disordered" evidence="1">
    <location>
        <begin position="1"/>
        <end position="54"/>
    </location>
</feature>
<feature type="transmembrane region" description="Helical" evidence="2">
    <location>
        <begin position="172"/>
        <end position="189"/>
    </location>
</feature>